<comment type="caution">
    <text evidence="3">The sequence shown here is derived from an EMBL/GenBank/DDBJ whole genome shotgun (WGS) entry which is preliminary data.</text>
</comment>
<proteinExistence type="predicted"/>
<name>A0ABD1U3I5_9LAMI</name>
<evidence type="ECO:0000313" key="2">
    <source>
        <dbReference type="EMBL" id="KAL2476172.1"/>
    </source>
</evidence>
<feature type="compositionally biased region" description="Polar residues" evidence="1">
    <location>
        <begin position="82"/>
        <end position="92"/>
    </location>
</feature>
<gene>
    <name evidence="3" type="ORF">Adt_15585</name>
    <name evidence="2" type="ORF">Adt_36908</name>
</gene>
<dbReference type="AlphaFoldDB" id="A0ABD1U3I5"/>
<dbReference type="EMBL" id="JBFOLK010000004">
    <property type="protein sequence ID" value="KAL2519338.1"/>
    <property type="molecule type" value="Genomic_DNA"/>
</dbReference>
<dbReference type="Proteomes" id="UP001604336">
    <property type="component" value="Unassembled WGS sequence"/>
</dbReference>
<sequence length="102" mass="11730">MQDTLIEVQHTQHNMQHELQQVSIQVCRLQHEDVSIRSDQHTITYAYDEVNRWMLYFGNRLKMFNGTFSQISQAINSLRTSTSVAPSTQLRPSSPHLPSGST</sequence>
<evidence type="ECO:0000313" key="4">
    <source>
        <dbReference type="Proteomes" id="UP001604336"/>
    </source>
</evidence>
<protein>
    <submittedName>
        <fullName evidence="3">Uncharacterized protein</fullName>
    </submittedName>
</protein>
<evidence type="ECO:0000313" key="3">
    <source>
        <dbReference type="EMBL" id="KAL2519338.1"/>
    </source>
</evidence>
<dbReference type="EMBL" id="JBFOLK010000011">
    <property type="protein sequence ID" value="KAL2476172.1"/>
    <property type="molecule type" value="Genomic_DNA"/>
</dbReference>
<reference evidence="4" key="2">
    <citation type="submission" date="2024-07" db="EMBL/GenBank/DDBJ databases">
        <title>Two chromosome-level genome assemblies of Korean endemic species Abeliophyllum distichum and Forsythia ovata (Oleaceae).</title>
        <authorList>
            <person name="Jang H."/>
        </authorList>
    </citation>
    <scope>NUCLEOTIDE SEQUENCE [LARGE SCALE GENOMIC DNA]</scope>
</reference>
<evidence type="ECO:0000256" key="1">
    <source>
        <dbReference type="SAM" id="MobiDB-lite"/>
    </source>
</evidence>
<keyword evidence="4" id="KW-1185">Reference proteome</keyword>
<organism evidence="3 4">
    <name type="scientific">Abeliophyllum distichum</name>
    <dbReference type="NCBI Taxonomy" id="126358"/>
    <lineage>
        <taxon>Eukaryota</taxon>
        <taxon>Viridiplantae</taxon>
        <taxon>Streptophyta</taxon>
        <taxon>Embryophyta</taxon>
        <taxon>Tracheophyta</taxon>
        <taxon>Spermatophyta</taxon>
        <taxon>Magnoliopsida</taxon>
        <taxon>eudicotyledons</taxon>
        <taxon>Gunneridae</taxon>
        <taxon>Pentapetalae</taxon>
        <taxon>asterids</taxon>
        <taxon>lamiids</taxon>
        <taxon>Lamiales</taxon>
        <taxon>Oleaceae</taxon>
        <taxon>Forsythieae</taxon>
        <taxon>Abeliophyllum</taxon>
    </lineage>
</organism>
<accession>A0ABD1U3I5</accession>
<feature type="region of interest" description="Disordered" evidence="1">
    <location>
        <begin position="82"/>
        <end position="102"/>
    </location>
</feature>
<reference evidence="3" key="1">
    <citation type="submission" date="2024-07" db="EMBL/GenBank/DDBJ databases">
        <title>Two chromosome-level genome assemblies of Korean endemic species Abeliophyllum distichum and Forsythia ovata (Oleaceae).</title>
        <authorList>
            <person name="Mun J.H."/>
        </authorList>
    </citation>
    <scope>NUCLEOTIDE SEQUENCE</scope>
    <source>
        <strain evidence="3">KNKB198505000391</strain>
        <tissue evidence="3">Leaf</tissue>
    </source>
</reference>